<evidence type="ECO:0000313" key="3">
    <source>
        <dbReference type="Proteomes" id="UP000093894"/>
    </source>
</evidence>
<proteinExistence type="predicted"/>
<dbReference type="RefSeq" id="WP_065055417.1">
    <property type="nucleotide sequence ID" value="NZ_LZKW01000294.1"/>
</dbReference>
<dbReference type="Pfam" id="PF13649">
    <property type="entry name" value="Methyltransf_25"/>
    <property type="match status" value="1"/>
</dbReference>
<keyword evidence="2" id="KW-0808">Transferase</keyword>
<dbReference type="InterPro" id="IPR041698">
    <property type="entry name" value="Methyltransf_25"/>
</dbReference>
<dbReference type="Gene3D" id="3.40.50.150">
    <property type="entry name" value="Vaccinia Virus protein VP39"/>
    <property type="match status" value="1"/>
</dbReference>
<accession>A0A853M3P2</accession>
<comment type="caution">
    <text evidence="2">The sequence shown here is derived from an EMBL/GenBank/DDBJ whole genome shotgun (WGS) entry which is preliminary data.</text>
</comment>
<dbReference type="EMBL" id="LZLG01000021">
    <property type="protein sequence ID" value="OBJ63717.1"/>
    <property type="molecule type" value="Genomic_DNA"/>
</dbReference>
<reference evidence="2 3" key="1">
    <citation type="submission" date="2016-06" db="EMBL/GenBank/DDBJ databases">
        <authorList>
            <person name="Sutton G."/>
            <person name="Brinkac L."/>
            <person name="Sanka R."/>
            <person name="Adams M."/>
            <person name="Lau E."/>
            <person name="Garcia-Basteiro A."/>
            <person name="Lopez-Varela E."/>
            <person name="Palencia S."/>
        </authorList>
    </citation>
    <scope>NUCLEOTIDE SEQUENCE [LARGE SCALE GENOMIC DNA]</scope>
    <source>
        <strain evidence="2 3">1164983.0</strain>
    </source>
</reference>
<organism evidence="2 3">
    <name type="scientific">Mycobacterium colombiense</name>
    <dbReference type="NCBI Taxonomy" id="339268"/>
    <lineage>
        <taxon>Bacteria</taxon>
        <taxon>Bacillati</taxon>
        <taxon>Actinomycetota</taxon>
        <taxon>Actinomycetes</taxon>
        <taxon>Mycobacteriales</taxon>
        <taxon>Mycobacteriaceae</taxon>
        <taxon>Mycobacterium</taxon>
        <taxon>Mycobacterium avium complex (MAC)</taxon>
    </lineage>
</organism>
<dbReference type="InterPro" id="IPR029063">
    <property type="entry name" value="SAM-dependent_MTases_sf"/>
</dbReference>
<name>A0A853M3P2_9MYCO</name>
<feature type="domain" description="Methyltransferase" evidence="1">
    <location>
        <begin position="70"/>
        <end position="161"/>
    </location>
</feature>
<dbReference type="GO" id="GO:0008168">
    <property type="term" value="F:methyltransferase activity"/>
    <property type="evidence" value="ECO:0007669"/>
    <property type="project" value="UniProtKB-KW"/>
</dbReference>
<dbReference type="Proteomes" id="UP000093894">
    <property type="component" value="Unassembled WGS sequence"/>
</dbReference>
<gene>
    <name evidence="2" type="ORF">A5628_22835</name>
</gene>
<protein>
    <submittedName>
        <fullName evidence="2">Methyltransferase type 11</fullName>
    </submittedName>
</protein>
<dbReference type="SUPFAM" id="SSF53335">
    <property type="entry name" value="S-adenosyl-L-methionine-dependent methyltransferases"/>
    <property type="match status" value="1"/>
</dbReference>
<dbReference type="AlphaFoldDB" id="A0A853M3P2"/>
<sequence>MPRGGPDASWLDRRLHTNRLQYLDRDDVDDLKQRVIHALDRRQRRRFYGAYGIFARMALGEVADIPSPEILELGSGLGGLSRKLLEYHPTAQVTVTDIEPTFVADIAASDLGRHPGATVREMDATAIDVPNGHYDLAVFAMSLSRLPPELAARVFAEGTRAANKLLIVDARRPPAPVHLAALAVVLPFTRWVPLAHDGFVTSLRAYSPSALRTLAYHADPAITVEFCTRRFVPMAVVASRAQRPGKSAQESLRHRDNGR</sequence>
<dbReference type="GO" id="GO:0032259">
    <property type="term" value="P:methylation"/>
    <property type="evidence" value="ECO:0007669"/>
    <property type="project" value="UniProtKB-KW"/>
</dbReference>
<evidence type="ECO:0000313" key="2">
    <source>
        <dbReference type="EMBL" id="OBJ63717.1"/>
    </source>
</evidence>
<evidence type="ECO:0000259" key="1">
    <source>
        <dbReference type="Pfam" id="PF13649"/>
    </source>
</evidence>
<keyword evidence="2" id="KW-0489">Methyltransferase</keyword>